<evidence type="ECO:0000256" key="1">
    <source>
        <dbReference type="SAM" id="MobiDB-lite"/>
    </source>
</evidence>
<dbReference type="Gene3D" id="1.20.1260.10">
    <property type="match status" value="1"/>
</dbReference>
<feature type="domain" description="DUF4142" evidence="3">
    <location>
        <begin position="77"/>
        <end position="210"/>
    </location>
</feature>
<comment type="caution">
    <text evidence="4">The sequence shown here is derived from an EMBL/GenBank/DDBJ whole genome shotgun (WGS) entry which is preliminary data.</text>
</comment>
<dbReference type="PANTHER" id="PTHR38593:SF1">
    <property type="entry name" value="BLR2558 PROTEIN"/>
    <property type="match status" value="1"/>
</dbReference>
<dbReference type="AlphaFoldDB" id="A0A918ZCW4"/>
<organism evidence="4 5">
    <name type="scientific">Vulcaniibacterium thermophilum</name>
    <dbReference type="NCBI Taxonomy" id="1169913"/>
    <lineage>
        <taxon>Bacteria</taxon>
        <taxon>Pseudomonadati</taxon>
        <taxon>Pseudomonadota</taxon>
        <taxon>Gammaproteobacteria</taxon>
        <taxon>Lysobacterales</taxon>
        <taxon>Lysobacteraceae</taxon>
        <taxon>Vulcaniibacterium</taxon>
    </lineage>
</organism>
<keyword evidence="5" id="KW-1185">Reference proteome</keyword>
<dbReference type="InterPro" id="IPR025419">
    <property type="entry name" value="DUF4142"/>
</dbReference>
<evidence type="ECO:0000256" key="2">
    <source>
        <dbReference type="SAM" id="SignalP"/>
    </source>
</evidence>
<feature type="region of interest" description="Disordered" evidence="1">
    <location>
        <begin position="30"/>
        <end position="61"/>
    </location>
</feature>
<keyword evidence="2" id="KW-0732">Signal</keyword>
<dbReference type="Proteomes" id="UP000636453">
    <property type="component" value="Unassembled WGS sequence"/>
</dbReference>
<name>A0A918ZCW4_9GAMM</name>
<feature type="chain" id="PRO_5037804358" description="DUF4142 domain-containing protein" evidence="2">
    <location>
        <begin position="21"/>
        <end position="217"/>
    </location>
</feature>
<dbReference type="InterPro" id="IPR012347">
    <property type="entry name" value="Ferritin-like"/>
</dbReference>
<dbReference type="PANTHER" id="PTHR38593">
    <property type="entry name" value="BLR2558 PROTEIN"/>
    <property type="match status" value="1"/>
</dbReference>
<reference evidence="4" key="2">
    <citation type="submission" date="2020-09" db="EMBL/GenBank/DDBJ databases">
        <authorList>
            <person name="Sun Q."/>
            <person name="Kim S."/>
        </authorList>
    </citation>
    <scope>NUCLEOTIDE SEQUENCE</scope>
    <source>
        <strain evidence="4">KCTC 32020</strain>
    </source>
</reference>
<evidence type="ECO:0000313" key="4">
    <source>
        <dbReference type="EMBL" id="GHE43507.1"/>
    </source>
</evidence>
<evidence type="ECO:0000259" key="3">
    <source>
        <dbReference type="Pfam" id="PF13628"/>
    </source>
</evidence>
<proteinExistence type="predicted"/>
<accession>A0A918ZCW4</accession>
<reference evidence="4" key="1">
    <citation type="journal article" date="2014" name="Int. J. Syst. Evol. Microbiol.">
        <title>Complete genome sequence of Corynebacterium casei LMG S-19264T (=DSM 44701T), isolated from a smear-ripened cheese.</title>
        <authorList>
            <consortium name="US DOE Joint Genome Institute (JGI-PGF)"/>
            <person name="Walter F."/>
            <person name="Albersmeier A."/>
            <person name="Kalinowski J."/>
            <person name="Ruckert C."/>
        </authorList>
    </citation>
    <scope>NUCLEOTIDE SEQUENCE</scope>
    <source>
        <strain evidence="4">KCTC 32020</strain>
    </source>
</reference>
<sequence>MNMRPHVLALALLAALSACADRGVDDAATPDTAAGSGTAAAPTDAAGTTPPADAAAPGAATADTGAQADAAAAAALTEEAFVAQALAGGAAEVHAARLALEKSKHAGIREFAQKLERDHTEANRKMAEASGKPAMPEPDAGHRKAMDALGGMSGAEFDRAWLAQMDQDHARTIALFENATRSPQVSARSKELAQATLPALRDHAQTVQRLQSELDRQ</sequence>
<protein>
    <recommendedName>
        <fullName evidence="3">DUF4142 domain-containing protein</fullName>
    </recommendedName>
</protein>
<dbReference type="EMBL" id="BNCF01000020">
    <property type="protein sequence ID" value="GHE43507.1"/>
    <property type="molecule type" value="Genomic_DNA"/>
</dbReference>
<dbReference type="Pfam" id="PF13628">
    <property type="entry name" value="DUF4142"/>
    <property type="match status" value="1"/>
</dbReference>
<dbReference type="RefSeq" id="WP_189766654.1">
    <property type="nucleotide sequence ID" value="NZ_BNCF01000020.1"/>
</dbReference>
<gene>
    <name evidence="4" type="ORF">GCM10007167_26590</name>
</gene>
<dbReference type="PROSITE" id="PS51257">
    <property type="entry name" value="PROKAR_LIPOPROTEIN"/>
    <property type="match status" value="1"/>
</dbReference>
<feature type="signal peptide" evidence="2">
    <location>
        <begin position="1"/>
        <end position="20"/>
    </location>
</feature>
<evidence type="ECO:0000313" key="5">
    <source>
        <dbReference type="Proteomes" id="UP000636453"/>
    </source>
</evidence>